<dbReference type="OrthoDB" id="10253115at2759"/>
<evidence type="ECO:0000313" key="4">
    <source>
        <dbReference type="EMBL" id="RKP04536.1"/>
    </source>
</evidence>
<reference evidence="5" key="1">
    <citation type="journal article" date="2018" name="Nat. Microbiol.">
        <title>Leveraging single-cell genomics to expand the fungal tree of life.</title>
        <authorList>
            <person name="Ahrendt S.R."/>
            <person name="Quandt C.A."/>
            <person name="Ciobanu D."/>
            <person name="Clum A."/>
            <person name="Salamov A."/>
            <person name="Andreopoulos B."/>
            <person name="Cheng J.F."/>
            <person name="Woyke T."/>
            <person name="Pelin A."/>
            <person name="Henrissat B."/>
            <person name="Reynolds N.K."/>
            <person name="Benny G.L."/>
            <person name="Smith M.E."/>
            <person name="James T.Y."/>
            <person name="Grigoriev I.V."/>
        </authorList>
    </citation>
    <scope>NUCLEOTIDE SEQUENCE [LARGE SCALE GENOMIC DNA]</scope>
    <source>
        <strain evidence="5">RSA 1356</strain>
    </source>
</reference>
<evidence type="ECO:0000256" key="1">
    <source>
        <dbReference type="ARBA" id="ARBA00006432"/>
    </source>
</evidence>
<dbReference type="Pfam" id="PF00501">
    <property type="entry name" value="AMP-binding"/>
    <property type="match status" value="1"/>
</dbReference>
<evidence type="ECO:0000259" key="3">
    <source>
        <dbReference type="Pfam" id="PF00501"/>
    </source>
</evidence>
<evidence type="ECO:0000256" key="2">
    <source>
        <dbReference type="ARBA" id="ARBA00022598"/>
    </source>
</evidence>
<dbReference type="PANTHER" id="PTHR24096">
    <property type="entry name" value="LONG-CHAIN-FATTY-ACID--COA LIGASE"/>
    <property type="match status" value="1"/>
</dbReference>
<sequence length="184" mass="20379">MRVYRSRLPDVDIPEEDIFHFLFERPDRRCNEHVEVLIDAHSTRRMTGGQLREASLRFAGGLQQRLGAQNGQVLAIFAHNSINYSTVLFGSLAAGLTVTVANPAYHVHELVYQLRGSGAQFIVASFDVLSVARKAAVEAGILATRIVVLDAHRQSNLEPMSVDEHITHIYVILPALPVDQKALS</sequence>
<dbReference type="PANTHER" id="PTHR24096:SF149">
    <property type="entry name" value="AMP-BINDING DOMAIN-CONTAINING PROTEIN-RELATED"/>
    <property type="match status" value="1"/>
</dbReference>
<organism evidence="4 5">
    <name type="scientific">Thamnocephalis sphaerospora</name>
    <dbReference type="NCBI Taxonomy" id="78915"/>
    <lineage>
        <taxon>Eukaryota</taxon>
        <taxon>Fungi</taxon>
        <taxon>Fungi incertae sedis</taxon>
        <taxon>Zoopagomycota</taxon>
        <taxon>Zoopagomycotina</taxon>
        <taxon>Zoopagomycetes</taxon>
        <taxon>Zoopagales</taxon>
        <taxon>Sigmoideomycetaceae</taxon>
        <taxon>Thamnocephalis</taxon>
    </lineage>
</organism>
<name>A0A4P9XG05_9FUNG</name>
<keyword evidence="5" id="KW-1185">Reference proteome</keyword>
<evidence type="ECO:0000313" key="5">
    <source>
        <dbReference type="Proteomes" id="UP000271241"/>
    </source>
</evidence>
<dbReference type="Proteomes" id="UP000271241">
    <property type="component" value="Unassembled WGS sequence"/>
</dbReference>
<comment type="similarity">
    <text evidence="1">Belongs to the ATP-dependent AMP-binding enzyme family.</text>
</comment>
<accession>A0A4P9XG05</accession>
<dbReference type="InterPro" id="IPR000873">
    <property type="entry name" value="AMP-dep_synth/lig_dom"/>
</dbReference>
<feature type="domain" description="AMP-dependent synthetase/ligase" evidence="3">
    <location>
        <begin position="34"/>
        <end position="154"/>
    </location>
</feature>
<dbReference type="SUPFAM" id="SSF56801">
    <property type="entry name" value="Acetyl-CoA synthetase-like"/>
    <property type="match status" value="1"/>
</dbReference>
<keyword evidence="2" id="KW-0436">Ligase</keyword>
<dbReference type="STRING" id="78915.A0A4P9XG05"/>
<dbReference type="GO" id="GO:0016405">
    <property type="term" value="F:CoA-ligase activity"/>
    <property type="evidence" value="ECO:0007669"/>
    <property type="project" value="TreeGrafter"/>
</dbReference>
<dbReference type="EMBL" id="KZ993650">
    <property type="protein sequence ID" value="RKP04536.1"/>
    <property type="molecule type" value="Genomic_DNA"/>
</dbReference>
<gene>
    <name evidence="4" type="ORF">THASP1DRAFT_33688</name>
</gene>
<dbReference type="AlphaFoldDB" id="A0A4P9XG05"/>
<protein>
    <recommendedName>
        <fullName evidence="3">AMP-dependent synthetase/ligase domain-containing protein</fullName>
    </recommendedName>
</protein>
<dbReference type="Gene3D" id="3.40.50.12780">
    <property type="entry name" value="N-terminal domain of ligase-like"/>
    <property type="match status" value="1"/>
</dbReference>
<dbReference type="InterPro" id="IPR042099">
    <property type="entry name" value="ANL_N_sf"/>
</dbReference>
<proteinExistence type="inferred from homology"/>